<sequence length="39" mass="4671">MSLSFPTPISAIFDFCFHIFEWRDNIIFIPPENQQKINN</sequence>
<dbReference type="KEGG" id="nsh:GXM_02520"/>
<gene>
    <name evidence="1" type="ORF">GXM_02520</name>
</gene>
<reference evidence="1 2" key="1">
    <citation type="submission" date="2019-10" db="EMBL/GenBank/DDBJ databases">
        <title>Genomic and transcriptomic insights into the perfect genentic adaptation of a filamentous nitrogen-fixing cyanobacterium to rice fields.</title>
        <authorList>
            <person name="Chen Z."/>
        </authorList>
    </citation>
    <scope>NUCLEOTIDE SEQUENCE [LARGE SCALE GENOMIC DNA]</scope>
    <source>
        <strain evidence="1">CCNUC1</strain>
    </source>
</reference>
<dbReference type="Proteomes" id="UP000326678">
    <property type="component" value="Chromosome Gxm1"/>
</dbReference>
<name>A0A5P8VXA6_9NOSO</name>
<organism evidence="1 2">
    <name type="scientific">Nostoc sphaeroides CCNUC1</name>
    <dbReference type="NCBI Taxonomy" id="2653204"/>
    <lineage>
        <taxon>Bacteria</taxon>
        <taxon>Bacillati</taxon>
        <taxon>Cyanobacteriota</taxon>
        <taxon>Cyanophyceae</taxon>
        <taxon>Nostocales</taxon>
        <taxon>Nostocaceae</taxon>
        <taxon>Nostoc</taxon>
    </lineage>
</organism>
<dbReference type="EMBL" id="CP045226">
    <property type="protein sequence ID" value="QFS45045.1"/>
    <property type="molecule type" value="Genomic_DNA"/>
</dbReference>
<evidence type="ECO:0000313" key="2">
    <source>
        <dbReference type="Proteomes" id="UP000326678"/>
    </source>
</evidence>
<proteinExistence type="predicted"/>
<keyword evidence="2" id="KW-1185">Reference proteome</keyword>
<evidence type="ECO:0000313" key="1">
    <source>
        <dbReference type="EMBL" id="QFS45045.1"/>
    </source>
</evidence>
<accession>A0A5P8VXA6</accession>
<protein>
    <submittedName>
        <fullName evidence="1">Uncharacterized protein</fullName>
    </submittedName>
</protein>
<dbReference type="AlphaFoldDB" id="A0A5P8VXA6"/>